<dbReference type="EMBL" id="CASHTH010000254">
    <property type="protein sequence ID" value="CAI7995703.1"/>
    <property type="molecule type" value="Genomic_DNA"/>
</dbReference>
<organism evidence="1 2">
    <name type="scientific">Geodia barretti</name>
    <name type="common">Barrett's horny sponge</name>
    <dbReference type="NCBI Taxonomy" id="519541"/>
    <lineage>
        <taxon>Eukaryota</taxon>
        <taxon>Metazoa</taxon>
        <taxon>Porifera</taxon>
        <taxon>Demospongiae</taxon>
        <taxon>Heteroscleromorpha</taxon>
        <taxon>Tetractinellida</taxon>
        <taxon>Astrophorina</taxon>
        <taxon>Geodiidae</taxon>
        <taxon>Geodia</taxon>
    </lineage>
</organism>
<protein>
    <submittedName>
        <fullName evidence="1">Uncharacterized protein</fullName>
    </submittedName>
</protein>
<dbReference type="Proteomes" id="UP001174909">
    <property type="component" value="Unassembled WGS sequence"/>
</dbReference>
<keyword evidence="2" id="KW-1185">Reference proteome</keyword>
<gene>
    <name evidence="1" type="ORF">GBAR_LOCUS1736</name>
</gene>
<dbReference type="AlphaFoldDB" id="A0AA35VWN8"/>
<sequence length="156" mass="17098">MDGLQNGMTNGAMKGISRELVAVVRSNSLCPKHNLVLRVHTPSSFKESGGLDIHYEIQSEVLDEASTSMSKPQHIAGVPDIAVKTTSGDLIAVGENRNTESWRGVRQRDESEIGQLLIYLLGVQIKSIQLLRHRSYQPPTPVLGLFMDGLEVYSIG</sequence>
<evidence type="ECO:0000313" key="1">
    <source>
        <dbReference type="EMBL" id="CAI7995703.1"/>
    </source>
</evidence>
<accession>A0AA35VWN8</accession>
<reference evidence="1" key="1">
    <citation type="submission" date="2023-03" db="EMBL/GenBank/DDBJ databases">
        <authorList>
            <person name="Steffen K."/>
            <person name="Cardenas P."/>
        </authorList>
    </citation>
    <scope>NUCLEOTIDE SEQUENCE</scope>
</reference>
<proteinExistence type="predicted"/>
<name>A0AA35VWN8_GEOBA</name>
<comment type="caution">
    <text evidence="1">The sequence shown here is derived from an EMBL/GenBank/DDBJ whole genome shotgun (WGS) entry which is preliminary data.</text>
</comment>
<evidence type="ECO:0000313" key="2">
    <source>
        <dbReference type="Proteomes" id="UP001174909"/>
    </source>
</evidence>